<dbReference type="RefSeq" id="WP_088605435.1">
    <property type="nucleotide sequence ID" value="NZ_NJIH01000013.1"/>
</dbReference>
<organism evidence="2 3">
    <name type="scientific">Candidimonas nitroreducens</name>
    <dbReference type="NCBI Taxonomy" id="683354"/>
    <lineage>
        <taxon>Bacteria</taxon>
        <taxon>Pseudomonadati</taxon>
        <taxon>Pseudomonadota</taxon>
        <taxon>Betaproteobacteria</taxon>
        <taxon>Burkholderiales</taxon>
        <taxon>Alcaligenaceae</taxon>
        <taxon>Candidimonas</taxon>
    </lineage>
</organism>
<evidence type="ECO:0000313" key="3">
    <source>
        <dbReference type="Proteomes" id="UP000214603"/>
    </source>
</evidence>
<gene>
    <name evidence="2" type="ORF">CEY11_21295</name>
</gene>
<protein>
    <submittedName>
        <fullName evidence="2">Uncharacterized protein</fullName>
    </submittedName>
</protein>
<sequence>MSKTIINISELNVFLSLGKAPSELDSLAVILHHAAEAAVDSQSDPETTRAAGDPEPSTGDTAGDAQASETPVEAAAPDVSVSQRVINALGSDERYTLRSFSGVETQLTDVSGERVSLALSGLMSSGDVFTKRRRGDRAALYGLTPAGHAKVTQPPVPAEPIPTDASDTISSDDILSFLHNGEYSKRTLSAIQKAFPNVASEVVAEAVDDMVADEDIRLTHRRRDGVCLYEAA</sequence>
<dbReference type="EMBL" id="NJIH01000013">
    <property type="protein sequence ID" value="OWT55248.1"/>
    <property type="molecule type" value="Genomic_DNA"/>
</dbReference>
<feature type="region of interest" description="Disordered" evidence="1">
    <location>
        <begin position="37"/>
        <end position="79"/>
    </location>
</feature>
<reference evidence="3" key="1">
    <citation type="submission" date="2017-06" db="EMBL/GenBank/DDBJ databases">
        <title>Herbaspirillum phytohormonus sp. nov., isolated from the root nodule of Robinia pseudoacacia in lead-zinc mine.</title>
        <authorList>
            <person name="Fan M."/>
            <person name="Lin Y."/>
        </authorList>
    </citation>
    <scope>NUCLEOTIDE SEQUENCE [LARGE SCALE GENOMIC DNA]</scope>
    <source>
        <strain evidence="3">SC-089</strain>
    </source>
</reference>
<comment type="caution">
    <text evidence="2">The sequence shown here is derived from an EMBL/GenBank/DDBJ whole genome shotgun (WGS) entry which is preliminary data.</text>
</comment>
<evidence type="ECO:0000256" key="1">
    <source>
        <dbReference type="SAM" id="MobiDB-lite"/>
    </source>
</evidence>
<proteinExistence type="predicted"/>
<accession>A0A225M1Q6</accession>
<keyword evidence="3" id="KW-1185">Reference proteome</keyword>
<dbReference type="AlphaFoldDB" id="A0A225M1Q6"/>
<evidence type="ECO:0000313" key="2">
    <source>
        <dbReference type="EMBL" id="OWT55248.1"/>
    </source>
</evidence>
<dbReference type="Proteomes" id="UP000214603">
    <property type="component" value="Unassembled WGS sequence"/>
</dbReference>
<name>A0A225M1Q6_9BURK</name>